<dbReference type="EMBL" id="DSYK01000039">
    <property type="protein sequence ID" value="HGS20396.1"/>
    <property type="molecule type" value="Genomic_DNA"/>
</dbReference>
<dbReference type="Pfam" id="PF08450">
    <property type="entry name" value="SGL"/>
    <property type="match status" value="1"/>
</dbReference>
<dbReference type="GO" id="GO:0016787">
    <property type="term" value="F:hydrolase activity"/>
    <property type="evidence" value="ECO:0007669"/>
    <property type="project" value="UniProtKB-KW"/>
</dbReference>
<evidence type="ECO:0000259" key="3">
    <source>
        <dbReference type="Pfam" id="PF08450"/>
    </source>
</evidence>
<evidence type="ECO:0000313" key="4">
    <source>
        <dbReference type="EMBL" id="HGS20396.1"/>
    </source>
</evidence>
<dbReference type="Gene3D" id="2.120.10.30">
    <property type="entry name" value="TolB, C-terminal domain"/>
    <property type="match status" value="1"/>
</dbReference>
<dbReference type="PANTHER" id="PTHR47572:SF4">
    <property type="entry name" value="LACTONASE DRP35"/>
    <property type="match status" value="1"/>
</dbReference>
<name>A0A7C4KFW8_9CHLR</name>
<dbReference type="InterPro" id="IPR013658">
    <property type="entry name" value="SGL"/>
</dbReference>
<organism evidence="4">
    <name type="scientific">Anaerolinea thermolimosa</name>
    <dbReference type="NCBI Taxonomy" id="229919"/>
    <lineage>
        <taxon>Bacteria</taxon>
        <taxon>Bacillati</taxon>
        <taxon>Chloroflexota</taxon>
        <taxon>Anaerolineae</taxon>
        <taxon>Anaerolineales</taxon>
        <taxon>Anaerolineaceae</taxon>
        <taxon>Anaerolinea</taxon>
    </lineage>
</organism>
<keyword evidence="2" id="KW-0378">Hydrolase</keyword>
<accession>A0A7C4KFW8</accession>
<feature type="domain" description="SMP-30/Gluconolactonase/LRE-like region" evidence="3">
    <location>
        <begin position="75"/>
        <end position="313"/>
    </location>
</feature>
<evidence type="ECO:0000256" key="2">
    <source>
        <dbReference type="ARBA" id="ARBA00022801"/>
    </source>
</evidence>
<dbReference type="InterPro" id="IPR011042">
    <property type="entry name" value="6-blade_b-propeller_TolB-like"/>
</dbReference>
<comment type="caution">
    <text evidence="4">The sequence shown here is derived from an EMBL/GenBank/DDBJ whole genome shotgun (WGS) entry which is preliminary data.</text>
</comment>
<dbReference type="InterPro" id="IPR051262">
    <property type="entry name" value="SMP-30/CGR1_Lactonase"/>
</dbReference>
<reference evidence="4" key="1">
    <citation type="journal article" date="2020" name="mSystems">
        <title>Genome- and Community-Level Interaction Insights into Carbon Utilization and Element Cycling Functions of Hydrothermarchaeota in Hydrothermal Sediment.</title>
        <authorList>
            <person name="Zhou Z."/>
            <person name="Liu Y."/>
            <person name="Xu W."/>
            <person name="Pan J."/>
            <person name="Luo Z.H."/>
            <person name="Li M."/>
        </authorList>
    </citation>
    <scope>NUCLEOTIDE SEQUENCE [LARGE SCALE GENOMIC DNA]</scope>
    <source>
        <strain evidence="4">SpSt-573</strain>
    </source>
</reference>
<protein>
    <submittedName>
        <fullName evidence="4">SMP-30/gluconolactonase/LRE family protein</fullName>
    </submittedName>
</protein>
<comment type="similarity">
    <text evidence="1">Belongs to the SMP-30/CGR1 family.</text>
</comment>
<dbReference type="AlphaFoldDB" id="A0A7C4KFW8"/>
<sequence length="339" mass="37033">MGFKIMVQWSQILPIILILNHVLEKEKGMNRRQFLQLSVVLSSASILAACSRGAKSYATQSVPPEVRVLAEGLNFPEGPAFDPAGGLWCTEMGAGNLVRWQDGRIERIPTEGRPNGLAFDQQGRAWVPDSQLNSIRRYTPENGLWETILERVDGMALQAPNDLTFDARGNLIFTCPNYATTERTGYVVCLRPDGSARRIAEGYYRPNGLDIVDGGKALVVADTYQKALFKGRWDDERCTWEDVHLWAQVGGTEGPDGMAPGANGYLYQAIYGDGMVQVIGPDGKTVEKFSLPGKNPTNVAIDPSGRLGLVVTEAEKGLLLSIPDIQPGPAIYLAGEVWP</sequence>
<evidence type="ECO:0000256" key="1">
    <source>
        <dbReference type="ARBA" id="ARBA00008853"/>
    </source>
</evidence>
<dbReference type="SUPFAM" id="SSF63829">
    <property type="entry name" value="Calcium-dependent phosphotriesterase"/>
    <property type="match status" value="1"/>
</dbReference>
<proteinExistence type="inferred from homology"/>
<dbReference type="PANTHER" id="PTHR47572">
    <property type="entry name" value="LIPOPROTEIN-RELATED"/>
    <property type="match status" value="1"/>
</dbReference>
<gene>
    <name evidence="4" type="ORF">ENT37_00830</name>
</gene>